<organism evidence="1">
    <name type="scientific">Timema douglasi</name>
    <name type="common">Walking stick</name>
    <dbReference type="NCBI Taxonomy" id="61478"/>
    <lineage>
        <taxon>Eukaryota</taxon>
        <taxon>Metazoa</taxon>
        <taxon>Ecdysozoa</taxon>
        <taxon>Arthropoda</taxon>
        <taxon>Hexapoda</taxon>
        <taxon>Insecta</taxon>
        <taxon>Pterygota</taxon>
        <taxon>Neoptera</taxon>
        <taxon>Polyneoptera</taxon>
        <taxon>Phasmatodea</taxon>
        <taxon>Timematodea</taxon>
        <taxon>Timematoidea</taxon>
        <taxon>Timematidae</taxon>
        <taxon>Timema</taxon>
    </lineage>
</organism>
<sequence>MMSAICMRVYAKRTCVSEEDEEKTAGSSIVAVLYGPEAGSINVPVGIKTVAAFGTIYRSAPKFTLYPFYYNQASKEELLHRYVTKKSDDHGILAVRSTVTLARMSCLEYLSILKSSLRPYDLGLIKIPAPCSKSGIQICFSDEHHHLEKLGVICSSVVLGVEQHRAIKDQN</sequence>
<proteinExistence type="predicted"/>
<name>A0A7R8VJ78_TIMDO</name>
<reference evidence="1" key="1">
    <citation type="submission" date="2020-11" db="EMBL/GenBank/DDBJ databases">
        <authorList>
            <person name="Tran Van P."/>
        </authorList>
    </citation>
    <scope>NUCLEOTIDE SEQUENCE</scope>
</reference>
<dbReference type="EMBL" id="OA565726">
    <property type="protein sequence ID" value="CAD7197595.1"/>
    <property type="molecule type" value="Genomic_DNA"/>
</dbReference>
<dbReference type="AlphaFoldDB" id="A0A7R8VJ78"/>
<evidence type="ECO:0000313" key="1">
    <source>
        <dbReference type="EMBL" id="CAD7197595.1"/>
    </source>
</evidence>
<protein>
    <submittedName>
        <fullName evidence="1">Uncharacterized protein</fullName>
    </submittedName>
</protein>
<gene>
    <name evidence="1" type="ORF">TDIB3V08_LOCUS3898</name>
</gene>
<accession>A0A7R8VJ78</accession>